<dbReference type="Pfam" id="PF01261">
    <property type="entry name" value="AP_endonuc_2"/>
    <property type="match status" value="1"/>
</dbReference>
<evidence type="ECO:0000313" key="2">
    <source>
        <dbReference type="EMBL" id="QDS89880.1"/>
    </source>
</evidence>
<evidence type="ECO:0000313" key="3">
    <source>
        <dbReference type="Proteomes" id="UP000319557"/>
    </source>
</evidence>
<dbReference type="InterPro" id="IPR036237">
    <property type="entry name" value="Xyl_isomerase-like_sf"/>
</dbReference>
<dbReference type="EMBL" id="CP036261">
    <property type="protein sequence ID" value="QDS89880.1"/>
    <property type="molecule type" value="Genomic_DNA"/>
</dbReference>
<reference evidence="2 3" key="1">
    <citation type="submission" date="2019-02" db="EMBL/GenBank/DDBJ databases">
        <title>Deep-cultivation of Planctomycetes and their phenomic and genomic characterization uncovers novel biology.</title>
        <authorList>
            <person name="Wiegand S."/>
            <person name="Jogler M."/>
            <person name="Boedeker C."/>
            <person name="Pinto D."/>
            <person name="Vollmers J."/>
            <person name="Rivas-Marin E."/>
            <person name="Kohn T."/>
            <person name="Peeters S.H."/>
            <person name="Heuer A."/>
            <person name="Rast P."/>
            <person name="Oberbeckmann S."/>
            <person name="Bunk B."/>
            <person name="Jeske O."/>
            <person name="Meyerdierks A."/>
            <person name="Storesund J.E."/>
            <person name="Kallscheuer N."/>
            <person name="Luecker S."/>
            <person name="Lage O.M."/>
            <person name="Pohl T."/>
            <person name="Merkel B.J."/>
            <person name="Hornburger P."/>
            <person name="Mueller R.-W."/>
            <person name="Bruemmer F."/>
            <person name="Labrenz M."/>
            <person name="Spormann A.M."/>
            <person name="Op den Camp H."/>
            <person name="Overmann J."/>
            <person name="Amann R."/>
            <person name="Jetten M.S.M."/>
            <person name="Mascher T."/>
            <person name="Medema M.H."/>
            <person name="Devos D.P."/>
            <person name="Kaster A.-K."/>
            <person name="Ovreas L."/>
            <person name="Rohde M."/>
            <person name="Galperin M.Y."/>
            <person name="Jogler C."/>
        </authorList>
    </citation>
    <scope>NUCLEOTIDE SEQUENCE [LARGE SCALE GENOMIC DNA]</scope>
    <source>
        <strain evidence="2 3">EC9</strain>
    </source>
</reference>
<dbReference type="KEGG" id="ruv:EC9_40810"/>
<sequence>MFVAVSLESMPDLSIEDAVEIADDLEFAAVEIDIHEDGGHIRPSEILSNVDTAYHRIRLSHRMDIASFSIQLQSTGDQHYEDFAELCKFAKLCKVVTLTVPSAELGTPFNEEVEHLQRLVDIAETEGCRVAVRTQIGRLSEDPDTLMVLCDNVHGLGITLDPSVFMCGPCSNKSLDRIMKYVFHVHLRDSKPDAFQVSVGQGDLDYAKLIGQLSHEKYDRAFSIHMSPIDGLDHRVELRKLRRLTESLL</sequence>
<dbReference type="InterPro" id="IPR013022">
    <property type="entry name" value="Xyl_isomerase-like_TIM-brl"/>
</dbReference>
<organism evidence="2 3">
    <name type="scientific">Rosistilla ulvae</name>
    <dbReference type="NCBI Taxonomy" id="1930277"/>
    <lineage>
        <taxon>Bacteria</taxon>
        <taxon>Pseudomonadati</taxon>
        <taxon>Planctomycetota</taxon>
        <taxon>Planctomycetia</taxon>
        <taxon>Pirellulales</taxon>
        <taxon>Pirellulaceae</taxon>
        <taxon>Rosistilla</taxon>
    </lineage>
</organism>
<dbReference type="Gene3D" id="3.20.20.150">
    <property type="entry name" value="Divalent-metal-dependent TIM barrel enzymes"/>
    <property type="match status" value="1"/>
</dbReference>
<dbReference type="PANTHER" id="PTHR12110">
    <property type="entry name" value="HYDROXYPYRUVATE ISOMERASE"/>
    <property type="match status" value="1"/>
</dbReference>
<keyword evidence="2" id="KW-0413">Isomerase</keyword>
<dbReference type="InterPro" id="IPR050312">
    <property type="entry name" value="IolE/XylAMocC-like"/>
</dbReference>
<feature type="domain" description="Xylose isomerase-like TIM barrel" evidence="1">
    <location>
        <begin position="72"/>
        <end position="227"/>
    </location>
</feature>
<dbReference type="SUPFAM" id="SSF51658">
    <property type="entry name" value="Xylose isomerase-like"/>
    <property type="match status" value="1"/>
</dbReference>
<accession>A0A517M4T3</accession>
<evidence type="ECO:0000259" key="1">
    <source>
        <dbReference type="Pfam" id="PF01261"/>
    </source>
</evidence>
<gene>
    <name evidence="2" type="ORF">EC9_40810</name>
</gene>
<dbReference type="GO" id="GO:0016853">
    <property type="term" value="F:isomerase activity"/>
    <property type="evidence" value="ECO:0007669"/>
    <property type="project" value="UniProtKB-KW"/>
</dbReference>
<keyword evidence="3" id="KW-1185">Reference proteome</keyword>
<proteinExistence type="predicted"/>
<dbReference type="PANTHER" id="PTHR12110:SF53">
    <property type="entry name" value="BLR5974 PROTEIN"/>
    <property type="match status" value="1"/>
</dbReference>
<dbReference type="Proteomes" id="UP000319557">
    <property type="component" value="Chromosome"/>
</dbReference>
<name>A0A517M4T3_9BACT</name>
<dbReference type="OrthoDB" id="253436at2"/>
<dbReference type="AlphaFoldDB" id="A0A517M4T3"/>
<protein>
    <submittedName>
        <fullName evidence="2">Xylose isomerase-like TIM barrel</fullName>
    </submittedName>
</protein>